<gene>
    <name evidence="3" type="ORF">UFB30_02095</name>
</gene>
<dbReference type="InterPro" id="IPR029787">
    <property type="entry name" value="Nucleotide_cyclase"/>
</dbReference>
<dbReference type="CDD" id="cd01949">
    <property type="entry name" value="GGDEF"/>
    <property type="match status" value="1"/>
</dbReference>
<keyword evidence="1" id="KW-1133">Transmembrane helix</keyword>
<dbReference type="Gene3D" id="3.30.70.270">
    <property type="match status" value="1"/>
</dbReference>
<sequence length="384" mass="43531">MLDPITLGAVVFVLAIISAIVMTITWKMNIQERGLDMWAWAAIIGGLGFLPLLFVPIIGSYAAVLNNLATLLTPILILEGIMRFKGYHKERLRLLIFIMTFIYATSFILLFREMPNARFLVFDSLVTIIFFLSAFFLLWKSTGLERKIYMISAATFILIGSSFAGRWFLALNGAFEANFESHPYTSFLFFMVIIWTVGWTYGLSIAVNVRNHNRVMKLATHDYLTGLPNRKYLDSYIEQLLHSGTKKPFVLYSLDLNGFKQINDLFGHKTGDDVLVKMAESLRDFAWGQHTAVRLGGDEFVVIMQQSIDKQSISHTKKAIREAVENDKKIDAGTINLKTSIGYAAYPIDGQTMDELLIKADAQMYKEKSYRKACSEINSAEFQI</sequence>
<comment type="caution">
    <text evidence="3">The sequence shown here is derived from an EMBL/GenBank/DDBJ whole genome shotgun (WGS) entry which is preliminary data.</text>
</comment>
<dbReference type="GO" id="GO:0052621">
    <property type="term" value="F:diguanylate cyclase activity"/>
    <property type="evidence" value="ECO:0007669"/>
    <property type="project" value="UniProtKB-EC"/>
</dbReference>
<feature type="transmembrane region" description="Helical" evidence="1">
    <location>
        <begin position="64"/>
        <end position="82"/>
    </location>
</feature>
<dbReference type="InterPro" id="IPR052163">
    <property type="entry name" value="DGC-Regulatory_Protein"/>
</dbReference>
<dbReference type="Pfam" id="PF00990">
    <property type="entry name" value="GGDEF"/>
    <property type="match status" value="1"/>
</dbReference>
<name>A0ABU5KIB6_9BACL</name>
<accession>A0ABU5KIB6</accession>
<keyword evidence="3" id="KW-0808">Transferase</keyword>
<dbReference type="PANTHER" id="PTHR46663">
    <property type="entry name" value="DIGUANYLATE CYCLASE DGCT-RELATED"/>
    <property type="match status" value="1"/>
</dbReference>
<evidence type="ECO:0000259" key="2">
    <source>
        <dbReference type="PROSITE" id="PS50887"/>
    </source>
</evidence>
<protein>
    <submittedName>
        <fullName evidence="3">Diguanylate cyclase</fullName>
        <ecNumber evidence="3">2.7.7.65</ecNumber>
    </submittedName>
</protein>
<feature type="transmembrane region" description="Helical" evidence="1">
    <location>
        <begin position="188"/>
        <end position="209"/>
    </location>
</feature>
<feature type="transmembrane region" description="Helical" evidence="1">
    <location>
        <begin position="94"/>
        <end position="111"/>
    </location>
</feature>
<keyword evidence="4" id="KW-1185">Reference proteome</keyword>
<proteinExistence type="predicted"/>
<feature type="transmembrane region" description="Helical" evidence="1">
    <location>
        <begin position="148"/>
        <end position="168"/>
    </location>
</feature>
<dbReference type="Proteomes" id="UP001292084">
    <property type="component" value="Unassembled WGS sequence"/>
</dbReference>
<dbReference type="RefSeq" id="WP_322420014.1">
    <property type="nucleotide sequence ID" value="NZ_JAXQNN010000001.1"/>
</dbReference>
<dbReference type="InterPro" id="IPR000160">
    <property type="entry name" value="GGDEF_dom"/>
</dbReference>
<evidence type="ECO:0000256" key="1">
    <source>
        <dbReference type="SAM" id="Phobius"/>
    </source>
</evidence>
<evidence type="ECO:0000313" key="3">
    <source>
        <dbReference type="EMBL" id="MDZ5710989.1"/>
    </source>
</evidence>
<feature type="domain" description="GGDEF" evidence="2">
    <location>
        <begin position="247"/>
        <end position="380"/>
    </location>
</feature>
<dbReference type="InterPro" id="IPR043128">
    <property type="entry name" value="Rev_trsase/Diguanyl_cyclase"/>
</dbReference>
<dbReference type="EMBL" id="JAXQNN010000001">
    <property type="protein sequence ID" value="MDZ5710989.1"/>
    <property type="molecule type" value="Genomic_DNA"/>
</dbReference>
<reference evidence="3 4" key="1">
    <citation type="submission" date="2023-12" db="EMBL/GenBank/DDBJ databases">
        <title>Jeotgalibacillus haloalkaliphilus sp. nov., a novel salt-tolerant bacteria, isolated from the estuary of the Fenhe River into the Yellow River.</title>
        <authorList>
            <person name="Li Y."/>
        </authorList>
    </citation>
    <scope>NUCLEOTIDE SEQUENCE [LARGE SCALE GENOMIC DNA]</scope>
    <source>
        <strain evidence="3 4">HH7-29</strain>
    </source>
</reference>
<dbReference type="SMART" id="SM00267">
    <property type="entry name" value="GGDEF"/>
    <property type="match status" value="1"/>
</dbReference>
<dbReference type="EC" id="2.7.7.65" evidence="3"/>
<keyword evidence="1" id="KW-0472">Membrane</keyword>
<keyword evidence="3" id="KW-0548">Nucleotidyltransferase</keyword>
<feature type="transmembrane region" description="Helical" evidence="1">
    <location>
        <begin position="6"/>
        <end position="26"/>
    </location>
</feature>
<feature type="transmembrane region" description="Helical" evidence="1">
    <location>
        <begin position="117"/>
        <end position="139"/>
    </location>
</feature>
<evidence type="ECO:0000313" key="4">
    <source>
        <dbReference type="Proteomes" id="UP001292084"/>
    </source>
</evidence>
<dbReference type="SUPFAM" id="SSF55073">
    <property type="entry name" value="Nucleotide cyclase"/>
    <property type="match status" value="1"/>
</dbReference>
<dbReference type="NCBIfam" id="TIGR00254">
    <property type="entry name" value="GGDEF"/>
    <property type="match status" value="1"/>
</dbReference>
<feature type="transmembrane region" description="Helical" evidence="1">
    <location>
        <begin position="38"/>
        <end position="58"/>
    </location>
</feature>
<dbReference type="PANTHER" id="PTHR46663:SF2">
    <property type="entry name" value="GGDEF DOMAIN-CONTAINING PROTEIN"/>
    <property type="match status" value="1"/>
</dbReference>
<organism evidence="3 4">
    <name type="scientific">Jeotgalibacillus haloalkalitolerans</name>
    <dbReference type="NCBI Taxonomy" id="3104292"/>
    <lineage>
        <taxon>Bacteria</taxon>
        <taxon>Bacillati</taxon>
        <taxon>Bacillota</taxon>
        <taxon>Bacilli</taxon>
        <taxon>Bacillales</taxon>
        <taxon>Caryophanaceae</taxon>
        <taxon>Jeotgalibacillus</taxon>
    </lineage>
</organism>
<dbReference type="PROSITE" id="PS50887">
    <property type="entry name" value="GGDEF"/>
    <property type="match status" value="1"/>
</dbReference>
<keyword evidence="1" id="KW-0812">Transmembrane</keyword>